<gene>
    <name evidence="1" type="ORF">GMDG_08549</name>
</gene>
<proteinExistence type="predicted"/>
<dbReference type="VEuPathDB" id="FungiDB:GMDG_08549"/>
<dbReference type="Proteomes" id="UP000011064">
    <property type="component" value="Unassembled WGS sequence"/>
</dbReference>
<dbReference type="AlphaFoldDB" id="L8G7B0"/>
<dbReference type="EMBL" id="GL573568">
    <property type="protein sequence ID" value="ELR07901.1"/>
    <property type="molecule type" value="Genomic_DNA"/>
</dbReference>
<name>L8G7B0_PSED2</name>
<evidence type="ECO:0000313" key="1">
    <source>
        <dbReference type="EMBL" id="ELR07901.1"/>
    </source>
</evidence>
<dbReference type="InParanoid" id="L8G7B0"/>
<organism evidence="1 2">
    <name type="scientific">Pseudogymnoascus destructans (strain ATCC MYA-4855 / 20631-21)</name>
    <name type="common">Bat white-nose syndrome fungus</name>
    <name type="synonym">Geomyces destructans</name>
    <dbReference type="NCBI Taxonomy" id="658429"/>
    <lineage>
        <taxon>Eukaryota</taxon>
        <taxon>Fungi</taxon>
        <taxon>Dikarya</taxon>
        <taxon>Ascomycota</taxon>
        <taxon>Pezizomycotina</taxon>
        <taxon>Leotiomycetes</taxon>
        <taxon>Thelebolales</taxon>
        <taxon>Thelebolaceae</taxon>
        <taxon>Pseudogymnoascus</taxon>
    </lineage>
</organism>
<protein>
    <submittedName>
        <fullName evidence="1">Uncharacterized protein</fullName>
    </submittedName>
</protein>
<dbReference type="HOGENOM" id="CLU_1907587_0_0_1"/>
<evidence type="ECO:0000313" key="2">
    <source>
        <dbReference type="Proteomes" id="UP000011064"/>
    </source>
</evidence>
<sequence>MYQVIRMAEGQVDDNLTSEMKKQRFNAQRNVNSENHESDMVFKEFMNLRSLWAKVTQMNRETKLTVEEKDKEIEKLKACICDNMHQSQKEMEELVCSFEEIIETEAVESLRLINQNQMLKKQRNMAEGVDELA</sequence>
<keyword evidence="2" id="KW-1185">Reference proteome</keyword>
<accession>L8G7B0</accession>
<reference evidence="2" key="1">
    <citation type="submission" date="2010-09" db="EMBL/GenBank/DDBJ databases">
        <title>The genome sequence of Geomyces destructans 20631-21.</title>
        <authorList>
            <consortium name="The Broad Institute Genome Sequencing Platform"/>
            <person name="Cuomo C.A."/>
            <person name="Blehert D.S."/>
            <person name="Lorch J.M."/>
            <person name="Young S.K."/>
            <person name="Zeng Q."/>
            <person name="Gargeya S."/>
            <person name="Fitzgerald M."/>
            <person name="Haas B."/>
            <person name="Abouelleil A."/>
            <person name="Alvarado L."/>
            <person name="Arachchi H.M."/>
            <person name="Berlin A."/>
            <person name="Brown A."/>
            <person name="Chapman S.B."/>
            <person name="Chen Z."/>
            <person name="Dunbar C."/>
            <person name="Freedman E."/>
            <person name="Gearin G."/>
            <person name="Gellesch M."/>
            <person name="Goldberg J."/>
            <person name="Griggs A."/>
            <person name="Gujja S."/>
            <person name="Heiman D."/>
            <person name="Howarth C."/>
            <person name="Larson L."/>
            <person name="Lui A."/>
            <person name="MacDonald P.J.P."/>
            <person name="Montmayeur A."/>
            <person name="Murphy C."/>
            <person name="Neiman D."/>
            <person name="Pearson M."/>
            <person name="Priest M."/>
            <person name="Roberts A."/>
            <person name="Saif S."/>
            <person name="Shea T."/>
            <person name="Shenoy N."/>
            <person name="Sisk P."/>
            <person name="Stolte C."/>
            <person name="Sykes S."/>
            <person name="Wortman J."/>
            <person name="Nusbaum C."/>
            <person name="Birren B."/>
        </authorList>
    </citation>
    <scope>NUCLEOTIDE SEQUENCE [LARGE SCALE GENOMIC DNA]</scope>
    <source>
        <strain evidence="2">ATCC MYA-4855 / 20631-21</strain>
    </source>
</reference>